<dbReference type="Pfam" id="PF03460">
    <property type="entry name" value="NIR_SIR_ferr"/>
    <property type="match status" value="1"/>
</dbReference>
<evidence type="ECO:0000256" key="5">
    <source>
        <dbReference type="ARBA" id="ARBA00023002"/>
    </source>
</evidence>
<dbReference type="SUPFAM" id="SSF56014">
    <property type="entry name" value="Nitrite and sulphite reductase 4Fe-4S domain-like"/>
    <property type="match status" value="1"/>
</dbReference>
<proteinExistence type="inferred from homology"/>
<dbReference type="AlphaFoldDB" id="A0A5C2HFD8"/>
<feature type="domain" description="Nitrite/Sulfite reductase ferredoxin-like" evidence="9">
    <location>
        <begin position="57"/>
        <end position="119"/>
    </location>
</feature>
<reference evidence="10 11" key="2">
    <citation type="submission" date="2019-09" db="EMBL/GenBank/DDBJ databases">
        <title>Taxonomic note: a critical rebuttal of the proposed division of the genus Arcobacter into six genera, emended descriptions of Arcobacter anaerophilus and the genus Arcobacter, and an assessment of genus-level boundaries for Epsilonproteobacteria using in silico genomic comparator tools.</title>
        <authorList>
            <person name="On S.L.W."/>
            <person name="Miller W.G."/>
            <person name="Biggs P."/>
            <person name="Cornelius A."/>
            <person name="Vandamme P."/>
        </authorList>
    </citation>
    <scope>NUCLEOTIDE SEQUENCE [LARGE SCALE GENOMIC DNA]</scope>
    <source>
        <strain evidence="10 11">CCUG 56899</strain>
    </source>
</reference>
<keyword evidence="6" id="KW-0408">Iron</keyword>
<dbReference type="EMBL" id="CP036246">
    <property type="protein sequence ID" value="QEP41609.1"/>
    <property type="molecule type" value="Genomic_DNA"/>
</dbReference>
<evidence type="ECO:0000313" key="10">
    <source>
        <dbReference type="EMBL" id="QEP41609.1"/>
    </source>
</evidence>
<dbReference type="InterPro" id="IPR006067">
    <property type="entry name" value="NO2/SO3_Rdtase_4Fe4S_dom"/>
</dbReference>
<dbReference type="Gene3D" id="3.30.413.10">
    <property type="entry name" value="Sulfite Reductase Hemoprotein, domain 1"/>
    <property type="match status" value="1"/>
</dbReference>
<dbReference type="Proteomes" id="UP000322644">
    <property type="component" value="Chromosome"/>
</dbReference>
<dbReference type="InterPro" id="IPR005117">
    <property type="entry name" value="NiRdtase/SiRdtase_haem-b_fer"/>
</dbReference>
<dbReference type="InterPro" id="IPR051329">
    <property type="entry name" value="NIR_SIR_4Fe-4S"/>
</dbReference>
<evidence type="ECO:0000256" key="6">
    <source>
        <dbReference type="ARBA" id="ARBA00023004"/>
    </source>
</evidence>
<dbReference type="SUPFAM" id="SSF55124">
    <property type="entry name" value="Nitrite/Sulfite reductase N-terminal domain-like"/>
    <property type="match status" value="1"/>
</dbReference>
<evidence type="ECO:0000313" key="11">
    <source>
        <dbReference type="Proteomes" id="UP000322644"/>
    </source>
</evidence>
<dbReference type="InterPro" id="IPR036136">
    <property type="entry name" value="Nit/Sulf_reduc_fer-like_dom_sf"/>
</dbReference>
<evidence type="ECO:0000259" key="9">
    <source>
        <dbReference type="Pfam" id="PF03460"/>
    </source>
</evidence>
<evidence type="ECO:0000259" key="8">
    <source>
        <dbReference type="Pfam" id="PF01077"/>
    </source>
</evidence>
<comment type="similarity">
    <text evidence="1">Belongs to the nitrite and sulfite reductase 4Fe-4S domain family.</text>
</comment>
<dbReference type="EC" id="1.7.7.1" evidence="10"/>
<keyword evidence="7" id="KW-0411">Iron-sulfur</keyword>
<dbReference type="InterPro" id="IPR045854">
    <property type="entry name" value="NO2/SO3_Rdtase_4Fe4S_sf"/>
</dbReference>
<accession>A0A5C2HFD8</accession>
<evidence type="ECO:0000256" key="4">
    <source>
        <dbReference type="ARBA" id="ARBA00022723"/>
    </source>
</evidence>
<dbReference type="GO" id="GO:0020037">
    <property type="term" value="F:heme binding"/>
    <property type="evidence" value="ECO:0007669"/>
    <property type="project" value="InterPro"/>
</dbReference>
<dbReference type="GO" id="GO:0051539">
    <property type="term" value="F:4 iron, 4 sulfur cluster binding"/>
    <property type="evidence" value="ECO:0007669"/>
    <property type="project" value="UniProtKB-KW"/>
</dbReference>
<name>A0A5C2HFD8_9BACT</name>
<keyword evidence="3" id="KW-0349">Heme</keyword>
<dbReference type="PANTHER" id="PTHR32439">
    <property type="entry name" value="FERREDOXIN--NITRITE REDUCTASE, CHLOROPLASTIC"/>
    <property type="match status" value="1"/>
</dbReference>
<reference evidence="10 11" key="1">
    <citation type="submission" date="2019-09" db="EMBL/GenBank/DDBJ databases">
        <title>Complete genome sequencing of four Arcobacter species reveals a diverse suite of mobile elements.</title>
        <authorList>
            <person name="Miller W.G."/>
            <person name="Yee E."/>
            <person name="Bono J.L."/>
        </authorList>
    </citation>
    <scope>NUCLEOTIDE SEQUENCE [LARGE SCALE GENOMIC DNA]</scope>
    <source>
        <strain evidence="10 11">CCUG 56899</strain>
    </source>
</reference>
<sequence length="363" mass="41360">MGELFMSHKLNIEKIKNDKSSNDIIADIFYYCVTGEMVSIEDLERFKWHGIYVENEDQTSFRLKIPLPLGELNLLQLKTILELLKRFNLNEVNFNEGQKLEFRNIKLSTIPNIFNILQESSLSSFFESGHSIKNVLTCPVNGLDSTQLFDVEDLANKLNYTFVGNKNFFNLPNSLQFAISGYPEGCDAGIIPDVSFNARKNLKDKIVFEIKVGSTSIGNIAYSQVIPTARAIANIYKDYGQREDYSSTDFKSFIDNLELINFSHILSSMLDFKIFDSSLINSNIEPKKPRMGIHKSAKDGFSYIGLNSKYKSFTQNKLEEFIKSLEENQASRIKITHKSNIIILDAPSKNSENLHSNLLEIEL</sequence>
<gene>
    <name evidence="10" type="primary">cysI</name>
    <name evidence="10" type="ORF">APORC_2059</name>
</gene>
<evidence type="ECO:0000256" key="3">
    <source>
        <dbReference type="ARBA" id="ARBA00022617"/>
    </source>
</evidence>
<protein>
    <submittedName>
        <fullName evidence="10">Sulfite reductase, iron-sulfur subunit</fullName>
        <ecNumber evidence="10">1.7.7.1</ecNumber>
    </submittedName>
</protein>
<evidence type="ECO:0000256" key="2">
    <source>
        <dbReference type="ARBA" id="ARBA00022485"/>
    </source>
</evidence>
<keyword evidence="4" id="KW-0479">Metal-binding</keyword>
<organism evidence="10 11">
    <name type="scientific">Arcobacter porcinus</name>
    <dbReference type="NCBI Taxonomy" id="1935204"/>
    <lineage>
        <taxon>Bacteria</taxon>
        <taxon>Pseudomonadati</taxon>
        <taxon>Campylobacterota</taxon>
        <taxon>Epsilonproteobacteria</taxon>
        <taxon>Campylobacterales</taxon>
        <taxon>Arcobacteraceae</taxon>
        <taxon>Arcobacter</taxon>
    </lineage>
</organism>
<evidence type="ECO:0000256" key="1">
    <source>
        <dbReference type="ARBA" id="ARBA00010429"/>
    </source>
</evidence>
<dbReference type="GO" id="GO:0048307">
    <property type="term" value="F:ferredoxin-nitrite reductase activity"/>
    <property type="evidence" value="ECO:0007669"/>
    <property type="project" value="UniProtKB-EC"/>
</dbReference>
<dbReference type="Pfam" id="PF01077">
    <property type="entry name" value="NIR_SIR"/>
    <property type="match status" value="1"/>
</dbReference>
<keyword evidence="2" id="KW-0004">4Fe-4S</keyword>
<evidence type="ECO:0000256" key="7">
    <source>
        <dbReference type="ARBA" id="ARBA00023014"/>
    </source>
</evidence>
<dbReference type="Gene3D" id="3.90.480.20">
    <property type="match status" value="1"/>
</dbReference>
<dbReference type="PANTHER" id="PTHR32439:SF0">
    <property type="entry name" value="FERREDOXIN--NITRITE REDUCTASE, CHLOROPLASTIC"/>
    <property type="match status" value="1"/>
</dbReference>
<keyword evidence="5 10" id="KW-0560">Oxidoreductase</keyword>
<dbReference type="GO" id="GO:0046872">
    <property type="term" value="F:metal ion binding"/>
    <property type="evidence" value="ECO:0007669"/>
    <property type="project" value="UniProtKB-KW"/>
</dbReference>
<dbReference type="KEGG" id="apoc:APORC_2059"/>
<feature type="domain" description="Nitrite/sulphite reductase 4Fe-4S" evidence="8">
    <location>
        <begin position="129"/>
        <end position="266"/>
    </location>
</feature>